<organism evidence="1 2">
    <name type="scientific">Sinorhizobium mexicanum</name>
    <dbReference type="NCBI Taxonomy" id="375549"/>
    <lineage>
        <taxon>Bacteria</taxon>
        <taxon>Pseudomonadati</taxon>
        <taxon>Pseudomonadota</taxon>
        <taxon>Alphaproteobacteria</taxon>
        <taxon>Hyphomicrobiales</taxon>
        <taxon>Rhizobiaceae</taxon>
        <taxon>Sinorhizobium/Ensifer group</taxon>
        <taxon>Sinorhizobium</taxon>
    </lineage>
</organism>
<protein>
    <submittedName>
        <fullName evidence="1">Uncharacterized protein</fullName>
    </submittedName>
</protein>
<proteinExistence type="predicted"/>
<dbReference type="AlphaFoldDB" id="A0A859QCG9"/>
<reference evidence="1 2" key="1">
    <citation type="submission" date="2019-06" db="EMBL/GenBank/DDBJ databases">
        <title>Complete genome sequence of Ensifer mexicanus ITTG R7 isolated from nodules of Acacia angustissima (Mill.) Kuntze.</title>
        <authorList>
            <person name="Rincon-Rosales R."/>
            <person name="Rogel M.A."/>
            <person name="Guerrero G."/>
            <person name="Rincon-Molina C.I."/>
            <person name="Lopez-Lopez A."/>
            <person name="Martinez-Romero E."/>
        </authorList>
    </citation>
    <scope>NUCLEOTIDE SEQUENCE [LARGE SCALE GENOMIC DNA]</scope>
    <source>
        <strain evidence="1 2">ITTG R7</strain>
    </source>
</reference>
<evidence type="ECO:0000313" key="1">
    <source>
        <dbReference type="EMBL" id="QLL62003.1"/>
    </source>
</evidence>
<sequence>MNHTPPKALLPASQTLKREREWTAEPASSEDAWREDVSCKAVNRAYLKTKNGPFYSAVLYNVKADGTLKAHQEIRVMESLVYEKYSFSAKWQRYSRADVSTVEEQGPVWNSCKLLPQQKNATPQIIRYSAVWRHFPYRAISEIWISSEDGRVLSIRRHFPDDRWMLPFPISLVIFSYDPARSAPP</sequence>
<name>A0A859QCG9_9HYPH</name>
<dbReference type="EMBL" id="CP041238">
    <property type="protein sequence ID" value="QLL62003.1"/>
    <property type="molecule type" value="Genomic_DNA"/>
</dbReference>
<evidence type="ECO:0000313" key="2">
    <source>
        <dbReference type="Proteomes" id="UP000510721"/>
    </source>
</evidence>
<dbReference type="RefSeq" id="WP_180937916.1">
    <property type="nucleotide sequence ID" value="NZ_CP041238.1"/>
</dbReference>
<accession>A0A859QCG9</accession>
<gene>
    <name evidence="1" type="ORF">FKV68_11315</name>
</gene>
<dbReference type="KEGG" id="emx:FKV68_11315"/>
<keyword evidence="2" id="KW-1185">Reference proteome</keyword>
<dbReference type="Proteomes" id="UP000510721">
    <property type="component" value="Chromosome"/>
</dbReference>